<dbReference type="EMBL" id="CU928170">
    <property type="protein sequence ID" value="CAR24310.1"/>
    <property type="molecule type" value="Genomic_DNA"/>
</dbReference>
<reference evidence="5 6" key="1">
    <citation type="journal article" date="2009" name="Genome Res.">
        <title>Comparative genomics of protoploid Saccharomycetaceae.</title>
        <authorList>
            <consortium name="The Genolevures Consortium"/>
            <person name="Souciet J.-L."/>
            <person name="Dujon B."/>
            <person name="Gaillardin C."/>
            <person name="Johnston M."/>
            <person name="Baret P.V."/>
            <person name="Cliften P."/>
            <person name="Sherman D.J."/>
            <person name="Weissenbach J."/>
            <person name="Westhof E."/>
            <person name="Wincker P."/>
            <person name="Jubin C."/>
            <person name="Poulain J."/>
            <person name="Barbe V."/>
            <person name="Segurens B."/>
            <person name="Artiguenave F."/>
            <person name="Anthouard V."/>
            <person name="Vacherie B."/>
            <person name="Val M.-E."/>
            <person name="Fulton R.S."/>
            <person name="Minx P."/>
            <person name="Wilson R."/>
            <person name="Durrens P."/>
            <person name="Jean G."/>
            <person name="Marck C."/>
            <person name="Martin T."/>
            <person name="Nikolski M."/>
            <person name="Rolland T."/>
            <person name="Seret M.-L."/>
            <person name="Casaregola S."/>
            <person name="Despons L."/>
            <person name="Fairhead C."/>
            <person name="Fischer G."/>
            <person name="Lafontaine I."/>
            <person name="Leh V."/>
            <person name="Lemaire M."/>
            <person name="de Montigny J."/>
            <person name="Neuveglise C."/>
            <person name="Thierry A."/>
            <person name="Blanc-Lenfle I."/>
            <person name="Bleykasten C."/>
            <person name="Diffels J."/>
            <person name="Fritsch E."/>
            <person name="Frangeul L."/>
            <person name="Goeffon A."/>
            <person name="Jauniaux N."/>
            <person name="Kachouri-Lafond R."/>
            <person name="Payen C."/>
            <person name="Potier S."/>
            <person name="Pribylova L."/>
            <person name="Ozanne C."/>
            <person name="Richard G.-F."/>
            <person name="Sacerdot C."/>
            <person name="Straub M.-L."/>
            <person name="Talla E."/>
        </authorList>
    </citation>
    <scope>NUCLEOTIDE SEQUENCE [LARGE SCALE GENOMIC DNA]</scope>
    <source>
        <strain evidence="6">ATCC 56472 / CBS 6340 / NRRL Y-8284</strain>
    </source>
</reference>
<dbReference type="Proteomes" id="UP000002036">
    <property type="component" value="Chromosome F"/>
</dbReference>
<dbReference type="SUPFAM" id="SSF52833">
    <property type="entry name" value="Thioredoxin-like"/>
    <property type="match status" value="1"/>
</dbReference>
<dbReference type="STRING" id="559295.C5DJ21"/>
<dbReference type="OrthoDB" id="72053at2759"/>
<dbReference type="GO" id="GO:0006457">
    <property type="term" value="P:protein folding"/>
    <property type="evidence" value="ECO:0007669"/>
    <property type="project" value="TreeGrafter"/>
</dbReference>
<keyword evidence="2" id="KW-0732">Signal</keyword>
<evidence type="ECO:0000259" key="4">
    <source>
        <dbReference type="PROSITE" id="PS51352"/>
    </source>
</evidence>
<dbReference type="PANTHER" id="PTHR45672">
    <property type="entry name" value="PROTEIN DISULFIDE-ISOMERASE C17H9.14C-RELATED"/>
    <property type="match status" value="1"/>
</dbReference>
<evidence type="ECO:0000313" key="6">
    <source>
        <dbReference type="Proteomes" id="UP000002036"/>
    </source>
</evidence>
<dbReference type="OMA" id="RQVNCVE"/>
<sequence length="726" mass="83180">MKLLRIGFLQVRITALHKNETLIKGAVKMRLKQLLLSLVLCTRLVVPLDDAESVDEDPFPQPVSAAGFREAISKHLQLVEFYSPFCHHCKKLAPVWEKTWKSFREEGEKLNISLIQVNCVENGDLCAEERIQAFPSIKLYGPSGFIKDFPNSWKRNEKTISNFARQEAMNLDNFDTSLLYSKSKSLDGPEFLELIAGNGNLPNLVSFWPSEDLKNVDDNSFEFENCDECHGFQKIWTLLSNKLEPEGFVTSHFNCAANKKICQELGLENLAKLTNHRSDRKPQVALVLPNKTVNNLFFYHKYDDSVQSYADFATRTYSNAQIPETNMKSLGQLIEEPLELKKGQKSSDANIYVVFKYESETVVQEDFEILEQLIEPISRIPNAFLYKSSDDMMGLSRRLFNQMYNVINYEDNEEQKKPNEEFFVMSTLTQYPTFFLFKQGNLVPTVFHGYSTTEMRNLNFILKWLSENSLPLLNEVTSENFDSLLGYHSELYNTMAVQLLDTSSESEYSRSMTYVENFLTSAFDYEATRSDFLYETVLNKRLMKEEAVRSLKNKNAPSTEIVKKMRDEIVHNDDHRALFAYLDLASHKALLTQAGLNAYDRTYKNGDVLIIDKVTGSYYYDRDQVGNMLTTTSPSQLKNTLARLNFPTKFSRSALAKIPIQNLNRGLTSILRPVLHPGLAGYALACVAFLFAFLRISKAYRKSVIGRKYRSKRDVTGILGKPKPIE</sequence>
<dbReference type="PANTHER" id="PTHR45672:SF3">
    <property type="entry name" value="THIOREDOXIN DOMAIN-CONTAINING PROTEIN 5"/>
    <property type="match status" value="1"/>
</dbReference>
<gene>
    <name evidence="5" type="ordered locus">KLTH0F12826g</name>
</gene>
<dbReference type="InterPro" id="IPR013766">
    <property type="entry name" value="Thioredoxin_domain"/>
</dbReference>
<comment type="similarity">
    <text evidence="1">Belongs to the protein disulfide isomerase family.</text>
</comment>
<keyword evidence="3" id="KW-0812">Transmembrane</keyword>
<dbReference type="GO" id="GO:0003756">
    <property type="term" value="F:protein disulfide isomerase activity"/>
    <property type="evidence" value="ECO:0007669"/>
    <property type="project" value="TreeGrafter"/>
</dbReference>
<dbReference type="PROSITE" id="PS51352">
    <property type="entry name" value="THIOREDOXIN_2"/>
    <property type="match status" value="1"/>
</dbReference>
<evidence type="ECO:0000256" key="2">
    <source>
        <dbReference type="ARBA" id="ARBA00022729"/>
    </source>
</evidence>
<keyword evidence="6" id="KW-1185">Reference proteome</keyword>
<protein>
    <submittedName>
        <fullName evidence="5">KLTH0F12826p</fullName>
    </submittedName>
</protein>
<keyword evidence="3" id="KW-0472">Membrane</keyword>
<dbReference type="InterPro" id="IPR036249">
    <property type="entry name" value="Thioredoxin-like_sf"/>
</dbReference>
<evidence type="ECO:0000256" key="1">
    <source>
        <dbReference type="ARBA" id="ARBA00006347"/>
    </source>
</evidence>
<organism evidence="5 6">
    <name type="scientific">Lachancea thermotolerans (strain ATCC 56472 / CBS 6340 / NRRL Y-8284)</name>
    <name type="common">Yeast</name>
    <name type="synonym">Kluyveromyces thermotolerans</name>
    <dbReference type="NCBI Taxonomy" id="559295"/>
    <lineage>
        <taxon>Eukaryota</taxon>
        <taxon>Fungi</taxon>
        <taxon>Dikarya</taxon>
        <taxon>Ascomycota</taxon>
        <taxon>Saccharomycotina</taxon>
        <taxon>Saccharomycetes</taxon>
        <taxon>Saccharomycetales</taxon>
        <taxon>Saccharomycetaceae</taxon>
        <taxon>Lachancea</taxon>
    </lineage>
</organism>
<dbReference type="InterPro" id="IPR051063">
    <property type="entry name" value="PDI"/>
</dbReference>
<dbReference type="CDD" id="cd02961">
    <property type="entry name" value="PDI_a_family"/>
    <property type="match status" value="1"/>
</dbReference>
<dbReference type="eggNOG" id="KOG0191">
    <property type="taxonomic scope" value="Eukaryota"/>
</dbReference>
<dbReference type="AlphaFoldDB" id="C5DJ21"/>
<proteinExistence type="inferred from homology"/>
<evidence type="ECO:0000256" key="3">
    <source>
        <dbReference type="SAM" id="Phobius"/>
    </source>
</evidence>
<dbReference type="Gene3D" id="3.40.30.10">
    <property type="entry name" value="Glutaredoxin"/>
    <property type="match status" value="1"/>
</dbReference>
<dbReference type="RefSeq" id="XP_002554747.1">
    <property type="nucleotide sequence ID" value="XM_002554701.1"/>
</dbReference>
<dbReference type="Pfam" id="PF00085">
    <property type="entry name" value="Thioredoxin"/>
    <property type="match status" value="1"/>
</dbReference>
<dbReference type="HOGENOM" id="CLU_024937_0_0_1"/>
<keyword evidence="3" id="KW-1133">Transmembrane helix</keyword>
<evidence type="ECO:0000313" key="5">
    <source>
        <dbReference type="EMBL" id="CAR24310.1"/>
    </source>
</evidence>
<dbReference type="FunCoup" id="C5DJ21">
    <property type="interactions" value="129"/>
</dbReference>
<accession>C5DJ21</accession>
<dbReference type="GeneID" id="8292970"/>
<name>C5DJ21_LACTC</name>
<dbReference type="KEGG" id="lth:KLTH0F12826g"/>
<feature type="domain" description="Thioredoxin" evidence="4">
    <location>
        <begin position="40"/>
        <end position="169"/>
    </location>
</feature>
<dbReference type="InParanoid" id="C5DJ21"/>
<dbReference type="GO" id="GO:0005783">
    <property type="term" value="C:endoplasmic reticulum"/>
    <property type="evidence" value="ECO:0007669"/>
    <property type="project" value="TreeGrafter"/>
</dbReference>
<feature type="transmembrane region" description="Helical" evidence="3">
    <location>
        <begin position="674"/>
        <end position="694"/>
    </location>
</feature>